<evidence type="ECO:0000313" key="2">
    <source>
        <dbReference type="EMBL" id="NKI92071.1"/>
    </source>
</evidence>
<accession>A0ABX1HPC3</accession>
<evidence type="ECO:0000256" key="1">
    <source>
        <dbReference type="SAM" id="SignalP"/>
    </source>
</evidence>
<proteinExistence type="predicted"/>
<gene>
    <name evidence="2" type="ORF">HBN54_004695</name>
</gene>
<evidence type="ECO:0008006" key="4">
    <source>
        <dbReference type="Google" id="ProtNLM"/>
    </source>
</evidence>
<comment type="caution">
    <text evidence="2">The sequence shown here is derived from an EMBL/GenBank/DDBJ whole genome shotgun (WGS) entry which is preliminary data.</text>
</comment>
<sequence length="362" mass="38789">MKHFSSLILAAVLVLSAATARAQAYRPFRFGLAYQLSASATPGDTTHLLRLASGQAQGADSLFLFDKRTSRTPAQQFGCGYYVQRNDNLFGASLLLKAGAEYVLTAANGRTFTLRPRAPLGQVWAATTAGLTARVTARTLGTVLGLADSLATITLSDGAVITLGKRLGWVSGPALGHYLNARLPPATLTLTALPEVGLGINQLGAFAVYDFQPGDVFLRRTTNQFALGPGVTCQTQIWTRDSIISRSFSANGDTLRYQQRTRTLTRNCSGMPVLSAAVVQTLRITRTTGHLDQPTGSWDGSASAGTGGLVHLPAWRTADYNGRPVQRHEHYMRCRASAPNIRHFAVVAGGTHCRRPLAYACV</sequence>
<keyword evidence="1" id="KW-0732">Signal</keyword>
<protein>
    <recommendedName>
        <fullName evidence="4">Gliding motility-associated C-terminal domain-containing protein</fullName>
    </recommendedName>
</protein>
<feature type="signal peptide" evidence="1">
    <location>
        <begin position="1"/>
        <end position="24"/>
    </location>
</feature>
<dbReference type="RefSeq" id="WP_168675607.1">
    <property type="nucleotide sequence ID" value="NZ_JAAVTK010000032.1"/>
</dbReference>
<dbReference type="Proteomes" id="UP000717634">
    <property type="component" value="Unassembled WGS sequence"/>
</dbReference>
<organism evidence="2 3">
    <name type="scientific">Hymenobacter artigasi</name>
    <dbReference type="NCBI Taxonomy" id="2719616"/>
    <lineage>
        <taxon>Bacteria</taxon>
        <taxon>Pseudomonadati</taxon>
        <taxon>Bacteroidota</taxon>
        <taxon>Cytophagia</taxon>
        <taxon>Cytophagales</taxon>
        <taxon>Hymenobacteraceae</taxon>
        <taxon>Hymenobacter</taxon>
    </lineage>
</organism>
<feature type="chain" id="PRO_5046443098" description="Gliding motility-associated C-terminal domain-containing protein" evidence="1">
    <location>
        <begin position="25"/>
        <end position="362"/>
    </location>
</feature>
<dbReference type="EMBL" id="JAAVTK010000032">
    <property type="protein sequence ID" value="NKI92071.1"/>
    <property type="molecule type" value="Genomic_DNA"/>
</dbReference>
<keyword evidence="3" id="KW-1185">Reference proteome</keyword>
<evidence type="ECO:0000313" key="3">
    <source>
        <dbReference type="Proteomes" id="UP000717634"/>
    </source>
</evidence>
<reference evidence="2 3" key="1">
    <citation type="submission" date="2020-03" db="EMBL/GenBank/DDBJ databases">
        <title>Genomic Encyclopedia of Type Strains, Phase IV (KMG-V): Genome sequencing to study the core and pangenomes of soil and plant-associated prokaryotes.</title>
        <authorList>
            <person name="Whitman W."/>
        </authorList>
    </citation>
    <scope>NUCLEOTIDE SEQUENCE [LARGE SCALE GENOMIC DNA]</scope>
    <source>
        <strain evidence="2 3">1B</strain>
    </source>
</reference>
<name>A0ABX1HPC3_9BACT</name>